<dbReference type="InterPro" id="IPR010998">
    <property type="entry name" value="Integrase_recombinase_N"/>
</dbReference>
<evidence type="ECO:0000259" key="8">
    <source>
        <dbReference type="PROSITE" id="PS51900"/>
    </source>
</evidence>
<dbReference type="EMBL" id="CP024767">
    <property type="protein sequence ID" value="QAY87197.1"/>
    <property type="molecule type" value="Genomic_DNA"/>
</dbReference>
<dbReference type="InterPro" id="IPR013762">
    <property type="entry name" value="Integrase-like_cat_sf"/>
</dbReference>
<dbReference type="InterPro" id="IPR025166">
    <property type="entry name" value="Integrase_DNA_bind_dom"/>
</dbReference>
<evidence type="ECO:0000256" key="5">
    <source>
        <dbReference type="PROSITE-ProRule" id="PRU01248"/>
    </source>
</evidence>
<feature type="domain" description="Tyr recombinase" evidence="7">
    <location>
        <begin position="202"/>
        <end position="380"/>
    </location>
</feature>
<name>A0A4P6G7P8_9PSED</name>
<dbReference type="PANTHER" id="PTHR30629:SF2">
    <property type="entry name" value="PROPHAGE INTEGRASE INTS-RELATED"/>
    <property type="match status" value="1"/>
</dbReference>
<dbReference type="PROSITE" id="PS51898">
    <property type="entry name" value="TYR_RECOMBINASE"/>
    <property type="match status" value="1"/>
</dbReference>
<feature type="compositionally biased region" description="Basic and acidic residues" evidence="6">
    <location>
        <begin position="64"/>
        <end position="75"/>
    </location>
</feature>
<evidence type="ECO:0000256" key="4">
    <source>
        <dbReference type="ARBA" id="ARBA00023172"/>
    </source>
</evidence>
<comment type="similarity">
    <text evidence="1">Belongs to the 'phage' integrase family.</text>
</comment>
<dbReference type="InterPro" id="IPR002104">
    <property type="entry name" value="Integrase_catalytic"/>
</dbReference>
<dbReference type="PANTHER" id="PTHR30629">
    <property type="entry name" value="PROPHAGE INTEGRASE"/>
    <property type="match status" value="1"/>
</dbReference>
<evidence type="ECO:0000256" key="3">
    <source>
        <dbReference type="ARBA" id="ARBA00023125"/>
    </source>
</evidence>
<dbReference type="Proteomes" id="UP000291121">
    <property type="component" value="Chromosome"/>
</dbReference>
<keyword evidence="2" id="KW-0229">DNA integration</keyword>
<dbReference type="InterPro" id="IPR050808">
    <property type="entry name" value="Phage_Integrase"/>
</dbReference>
<evidence type="ECO:0000313" key="9">
    <source>
        <dbReference type="EMBL" id="QAY87197.1"/>
    </source>
</evidence>
<dbReference type="Gene3D" id="3.30.160.390">
    <property type="entry name" value="Integrase, DNA-binding domain"/>
    <property type="match status" value="1"/>
</dbReference>
<dbReference type="Pfam" id="PF22022">
    <property type="entry name" value="Phage_int_M"/>
    <property type="match status" value="1"/>
</dbReference>
<dbReference type="Pfam" id="PF13356">
    <property type="entry name" value="Arm-DNA-bind_3"/>
    <property type="match status" value="1"/>
</dbReference>
<accession>A0A4P6G7P8</accession>
<reference evidence="9 10" key="1">
    <citation type="submission" date="2017-11" db="EMBL/GenBank/DDBJ databases">
        <title>Genome sequence of Pseudomonas arsenicoxydans ACM1.</title>
        <authorList>
            <person name="Nascimento F.X."/>
        </authorList>
    </citation>
    <scope>NUCLEOTIDE SEQUENCE [LARGE SCALE GENOMIC DNA]</scope>
    <source>
        <strain evidence="9 10">ACM1</strain>
    </source>
</reference>
<protein>
    <submittedName>
        <fullName evidence="9">Integrase</fullName>
    </submittedName>
</protein>
<dbReference type="RefSeq" id="WP_208669160.1">
    <property type="nucleotide sequence ID" value="NZ_CP024767.1"/>
</dbReference>
<sequence>MALTDTAAKQAKPKDKAYSLPDALGLSLYVAASGVKSWHFRFTWLAKQARISFGTYPETGLKEARARRDEAREDVANGVDPRNSRREKKAEMIEAGGRTFRRVYDEWLAFRKGSISAGTYRVISNAMELDVLPLFGDRQIDSIKRADVISLIRRVEKRGSVGTAVKIRQRMSQVFSYAIATGLIEANPTAEMHAVTQKMEQHKPHPFLPFSEMPNTMAAIRDCASGHQHRTALLLMIYTASRPGEVRHAEWSEIDLNAAIWTTPAAKMKMRRDHSVPLSLQAVELLKSMLPITGGRRYVFMNRSVATAPIGTNYANNVMDSCGLTGKQSPHGFRHLFSTEMNGRGYNRDWIERQLAHADSSIIRDVYNHAAYLEQRRAMMQEWADLVTPTTSRP</sequence>
<dbReference type="GO" id="GO:0015074">
    <property type="term" value="P:DNA integration"/>
    <property type="evidence" value="ECO:0007669"/>
    <property type="project" value="UniProtKB-KW"/>
</dbReference>
<keyword evidence="4" id="KW-0233">DNA recombination</keyword>
<dbReference type="InterPro" id="IPR053876">
    <property type="entry name" value="Phage_int_M"/>
</dbReference>
<evidence type="ECO:0000256" key="1">
    <source>
        <dbReference type="ARBA" id="ARBA00008857"/>
    </source>
</evidence>
<dbReference type="AlphaFoldDB" id="A0A4P6G7P8"/>
<keyword evidence="3 5" id="KW-0238">DNA-binding</keyword>
<feature type="domain" description="Core-binding (CB)" evidence="8">
    <location>
        <begin position="98"/>
        <end position="179"/>
    </location>
</feature>
<proteinExistence type="inferred from homology"/>
<dbReference type="SUPFAM" id="SSF56349">
    <property type="entry name" value="DNA breaking-rejoining enzymes"/>
    <property type="match status" value="1"/>
</dbReference>
<dbReference type="InterPro" id="IPR011010">
    <property type="entry name" value="DNA_brk_join_enz"/>
</dbReference>
<dbReference type="GO" id="GO:0003677">
    <property type="term" value="F:DNA binding"/>
    <property type="evidence" value="ECO:0007669"/>
    <property type="project" value="UniProtKB-UniRule"/>
</dbReference>
<dbReference type="Gene3D" id="1.10.443.10">
    <property type="entry name" value="Intergrase catalytic core"/>
    <property type="match status" value="1"/>
</dbReference>
<dbReference type="Gene3D" id="1.10.150.130">
    <property type="match status" value="1"/>
</dbReference>
<evidence type="ECO:0000256" key="2">
    <source>
        <dbReference type="ARBA" id="ARBA00022908"/>
    </source>
</evidence>
<evidence type="ECO:0000313" key="10">
    <source>
        <dbReference type="Proteomes" id="UP000291121"/>
    </source>
</evidence>
<dbReference type="PROSITE" id="PS51900">
    <property type="entry name" value="CB"/>
    <property type="match status" value="1"/>
</dbReference>
<feature type="region of interest" description="Disordered" evidence="6">
    <location>
        <begin position="64"/>
        <end position="88"/>
    </location>
</feature>
<keyword evidence="10" id="KW-1185">Reference proteome</keyword>
<evidence type="ECO:0000259" key="7">
    <source>
        <dbReference type="PROSITE" id="PS51898"/>
    </source>
</evidence>
<evidence type="ECO:0000256" key="6">
    <source>
        <dbReference type="SAM" id="MobiDB-lite"/>
    </source>
</evidence>
<dbReference type="CDD" id="cd00801">
    <property type="entry name" value="INT_P4_C"/>
    <property type="match status" value="1"/>
</dbReference>
<dbReference type="InterPro" id="IPR044068">
    <property type="entry name" value="CB"/>
</dbReference>
<organism evidence="9 10">
    <name type="scientific">Pseudomonas arsenicoxydans</name>
    <dbReference type="NCBI Taxonomy" id="702115"/>
    <lineage>
        <taxon>Bacteria</taxon>
        <taxon>Pseudomonadati</taxon>
        <taxon>Pseudomonadota</taxon>
        <taxon>Gammaproteobacteria</taxon>
        <taxon>Pseudomonadales</taxon>
        <taxon>Pseudomonadaceae</taxon>
        <taxon>Pseudomonas</taxon>
    </lineage>
</organism>
<gene>
    <name evidence="9" type="ORF">CUN61_26065</name>
</gene>
<dbReference type="InterPro" id="IPR038488">
    <property type="entry name" value="Integrase_DNA-bd_sf"/>
</dbReference>
<dbReference type="Pfam" id="PF00589">
    <property type="entry name" value="Phage_integrase"/>
    <property type="match status" value="1"/>
</dbReference>
<dbReference type="GO" id="GO:0006310">
    <property type="term" value="P:DNA recombination"/>
    <property type="evidence" value="ECO:0007669"/>
    <property type="project" value="UniProtKB-KW"/>
</dbReference>